<evidence type="ECO:0000256" key="11">
    <source>
        <dbReference type="SAM" id="Phobius"/>
    </source>
</evidence>
<keyword evidence="10" id="KW-0645">Protease</keyword>
<dbReference type="PROSITE" id="PS00131">
    <property type="entry name" value="CARBOXYPEPT_SER_SER"/>
    <property type="match status" value="1"/>
</dbReference>
<dbReference type="GO" id="GO:0004185">
    <property type="term" value="F:serine-type carboxypeptidase activity"/>
    <property type="evidence" value="ECO:0007669"/>
    <property type="project" value="UniProtKB-UniRule"/>
</dbReference>
<feature type="chain" id="PRO_5041782380" description="Carboxypeptidase" evidence="10">
    <location>
        <begin position="19"/>
        <end position="588"/>
    </location>
</feature>
<sequence length="588" mass="65540">MKALQLIFLIATASTATGNQGRSNSMHAPKLPHRNDLKVKRNLLEGVYPAFSTFIGDMYAGMVPAVLIDDETSNSEDFSSYMFWLFQPDPEATVETFRSDTLVIWLNGGPGCSSFCGLLTENGPVTIPKFGPGIQAPNPASAADAPLVENPFAWTKKTAMIYVEQPGGTGFSTASTKWTGKEAEKRTEDDVAESFYAFFQNLYTVFGEELAEKKIYVTGESYAGMYIPAIARSFYIGNQNLETKSSQSSPLHFIDIRGVAIGNGWIDVDTQGPTSIDYAWWHHMIDLPTRRVLHKKWDECITGMITDSSIEPFHSLTTPDECGIMTAVMEASGSTFTYDVLTYDAYPAIMNDPGLTGTFFNNKDVQEALNVQKDYWRQCVPGSGRRRLQDHPLHRMRQLILLDQDRRSVLPWIAELLDDAKIDVLVYNGDLDLACNSQGTELALEAMDWSGKEGWIDPQITKWYNWISSDQPAGHTKKFKNLEFLVVYNSGHFVPINQAEHALDMIGRLLDNKSFQDVELPRFVAGKAATPLGKSPPAYSSSTVETYWSPMGLAGFFLGAAASYVILMIFPKYRHLRGYEQLSSVQIN</sequence>
<accession>A0AAD9DAX7</accession>
<dbReference type="PANTHER" id="PTHR11802">
    <property type="entry name" value="SERINE PROTEASE FAMILY S10 SERINE CARBOXYPEPTIDASE"/>
    <property type="match status" value="1"/>
</dbReference>
<organism evidence="12 13">
    <name type="scientific">Skeletonema marinoi</name>
    <dbReference type="NCBI Taxonomy" id="267567"/>
    <lineage>
        <taxon>Eukaryota</taxon>
        <taxon>Sar</taxon>
        <taxon>Stramenopiles</taxon>
        <taxon>Ochrophyta</taxon>
        <taxon>Bacillariophyta</taxon>
        <taxon>Coscinodiscophyceae</taxon>
        <taxon>Thalassiosirophycidae</taxon>
        <taxon>Thalassiosirales</taxon>
        <taxon>Skeletonemataceae</taxon>
        <taxon>Skeletonema</taxon>
        <taxon>Skeletonema marinoi-dohrnii complex</taxon>
    </lineage>
</organism>
<keyword evidence="7 11" id="KW-1133">Transmembrane helix</keyword>
<dbReference type="Gene3D" id="3.40.50.1820">
    <property type="entry name" value="alpha/beta hydrolase"/>
    <property type="match status" value="1"/>
</dbReference>
<evidence type="ECO:0000256" key="6">
    <source>
        <dbReference type="ARBA" id="ARBA00022729"/>
    </source>
</evidence>
<comment type="similarity">
    <text evidence="3 10">Belongs to the peptidase S10 family.</text>
</comment>
<evidence type="ECO:0000313" key="12">
    <source>
        <dbReference type="EMBL" id="KAK1740801.1"/>
    </source>
</evidence>
<evidence type="ECO:0000256" key="3">
    <source>
        <dbReference type="ARBA" id="ARBA00009431"/>
    </source>
</evidence>
<dbReference type="EMBL" id="JATAAI010000015">
    <property type="protein sequence ID" value="KAK1740801.1"/>
    <property type="molecule type" value="Genomic_DNA"/>
</dbReference>
<proteinExistence type="inferred from homology"/>
<dbReference type="InterPro" id="IPR029058">
    <property type="entry name" value="AB_hydrolase_fold"/>
</dbReference>
<keyword evidence="10 12" id="KW-0378">Hydrolase</keyword>
<name>A0AAD9DAX7_9STRA</name>
<comment type="catalytic activity">
    <reaction evidence="1">
        <text>Preferential release of a C-terminal arginine or lysine residue.</text>
        <dbReference type="EC" id="3.4.16.6"/>
    </reaction>
</comment>
<protein>
    <recommendedName>
        <fullName evidence="10">Carboxypeptidase</fullName>
        <ecNumber evidence="10">3.4.16.-</ecNumber>
    </recommendedName>
</protein>
<feature type="signal peptide" evidence="10">
    <location>
        <begin position="1"/>
        <end position="18"/>
    </location>
</feature>
<dbReference type="InterPro" id="IPR001563">
    <property type="entry name" value="Peptidase_S10"/>
</dbReference>
<evidence type="ECO:0000313" key="13">
    <source>
        <dbReference type="Proteomes" id="UP001224775"/>
    </source>
</evidence>
<feature type="transmembrane region" description="Helical" evidence="11">
    <location>
        <begin position="547"/>
        <end position="570"/>
    </location>
</feature>
<evidence type="ECO:0000256" key="7">
    <source>
        <dbReference type="ARBA" id="ARBA00022989"/>
    </source>
</evidence>
<dbReference type="Proteomes" id="UP001224775">
    <property type="component" value="Unassembled WGS sequence"/>
</dbReference>
<keyword evidence="6 10" id="KW-0732">Signal</keyword>
<evidence type="ECO:0000256" key="4">
    <source>
        <dbReference type="ARBA" id="ARBA00022692"/>
    </source>
</evidence>
<dbReference type="PRINTS" id="PR00724">
    <property type="entry name" value="CRBOXYPTASEC"/>
</dbReference>
<comment type="subcellular location">
    <subcellularLocation>
        <location evidence="2">Golgi apparatus</location>
        <location evidence="2">trans-Golgi network membrane</location>
        <topology evidence="2">Single-pass type I membrane protein</topology>
    </subcellularLocation>
</comment>
<dbReference type="GO" id="GO:0005794">
    <property type="term" value="C:Golgi apparatus"/>
    <property type="evidence" value="ECO:0007669"/>
    <property type="project" value="UniProtKB-SubCell"/>
</dbReference>
<dbReference type="InterPro" id="IPR018202">
    <property type="entry name" value="Ser_caboxypep_ser_AS"/>
</dbReference>
<evidence type="ECO:0000256" key="2">
    <source>
        <dbReference type="ARBA" id="ARBA00004393"/>
    </source>
</evidence>
<evidence type="ECO:0000256" key="9">
    <source>
        <dbReference type="ARBA" id="ARBA00023136"/>
    </source>
</evidence>
<evidence type="ECO:0000256" key="5">
    <source>
        <dbReference type="ARBA" id="ARBA00022703"/>
    </source>
</evidence>
<dbReference type="PANTHER" id="PTHR11802:SF190">
    <property type="entry name" value="PHEROMONE-PROCESSING CARBOXYPEPTIDASE KEX1"/>
    <property type="match status" value="1"/>
</dbReference>
<dbReference type="PROSITE" id="PS00560">
    <property type="entry name" value="CARBOXYPEPT_SER_HIS"/>
    <property type="match status" value="1"/>
</dbReference>
<keyword evidence="13" id="KW-1185">Reference proteome</keyword>
<gene>
    <name evidence="12" type="ORF">QTG54_008896</name>
</gene>
<reference evidence="12" key="1">
    <citation type="submission" date="2023-06" db="EMBL/GenBank/DDBJ databases">
        <title>Survivors Of The Sea: Transcriptome response of Skeletonema marinoi to long-term dormancy.</title>
        <authorList>
            <person name="Pinder M.I.M."/>
            <person name="Kourtchenko O."/>
            <person name="Robertson E.K."/>
            <person name="Larsson T."/>
            <person name="Maumus F."/>
            <person name="Osuna-Cruz C.M."/>
            <person name="Vancaester E."/>
            <person name="Stenow R."/>
            <person name="Vandepoele K."/>
            <person name="Ploug H."/>
            <person name="Bruchert V."/>
            <person name="Godhe A."/>
            <person name="Topel M."/>
        </authorList>
    </citation>
    <scope>NUCLEOTIDE SEQUENCE</scope>
    <source>
        <strain evidence="12">R05AC</strain>
    </source>
</reference>
<keyword evidence="8" id="KW-0333">Golgi apparatus</keyword>
<dbReference type="SUPFAM" id="SSF53474">
    <property type="entry name" value="alpha/beta-Hydrolases"/>
    <property type="match status" value="1"/>
</dbReference>
<dbReference type="Pfam" id="PF00450">
    <property type="entry name" value="Peptidase_S10"/>
    <property type="match status" value="1"/>
</dbReference>
<dbReference type="AlphaFoldDB" id="A0AAD9DAX7"/>
<evidence type="ECO:0000256" key="1">
    <source>
        <dbReference type="ARBA" id="ARBA00001003"/>
    </source>
</evidence>
<keyword evidence="5" id="KW-0053">Apoptosis</keyword>
<dbReference type="InterPro" id="IPR033124">
    <property type="entry name" value="Ser_caboxypep_his_AS"/>
</dbReference>
<evidence type="ECO:0000256" key="8">
    <source>
        <dbReference type="ARBA" id="ARBA00023034"/>
    </source>
</evidence>
<comment type="caution">
    <text evidence="12">The sequence shown here is derived from an EMBL/GenBank/DDBJ whole genome shotgun (WGS) entry which is preliminary data.</text>
</comment>
<evidence type="ECO:0000256" key="10">
    <source>
        <dbReference type="RuleBase" id="RU361156"/>
    </source>
</evidence>
<keyword evidence="4 11" id="KW-0812">Transmembrane</keyword>
<dbReference type="GO" id="GO:0006508">
    <property type="term" value="P:proteolysis"/>
    <property type="evidence" value="ECO:0007669"/>
    <property type="project" value="UniProtKB-KW"/>
</dbReference>
<dbReference type="EC" id="3.4.16.-" evidence="10"/>
<keyword evidence="10 12" id="KW-0121">Carboxypeptidase</keyword>
<keyword evidence="9 11" id="KW-0472">Membrane</keyword>